<reference evidence="2" key="1">
    <citation type="submission" date="2023-03" db="UniProtKB">
        <authorList>
            <consortium name="EnsemblPlants"/>
        </authorList>
    </citation>
    <scope>IDENTIFICATION</scope>
</reference>
<name>A0A9I9EJD3_CUCME</name>
<dbReference type="EnsemblPlants" id="MELO3C034241.2.1">
    <property type="protein sequence ID" value="MELO3C034241.2.1"/>
    <property type="gene ID" value="MELO3C034241.2"/>
</dbReference>
<organism evidence="2">
    <name type="scientific">Cucumis melo</name>
    <name type="common">Muskmelon</name>
    <dbReference type="NCBI Taxonomy" id="3656"/>
    <lineage>
        <taxon>Eukaryota</taxon>
        <taxon>Viridiplantae</taxon>
        <taxon>Streptophyta</taxon>
        <taxon>Embryophyta</taxon>
        <taxon>Tracheophyta</taxon>
        <taxon>Spermatophyta</taxon>
        <taxon>Magnoliopsida</taxon>
        <taxon>eudicotyledons</taxon>
        <taxon>Gunneridae</taxon>
        <taxon>Pentapetalae</taxon>
        <taxon>rosids</taxon>
        <taxon>fabids</taxon>
        <taxon>Cucurbitales</taxon>
        <taxon>Cucurbitaceae</taxon>
        <taxon>Benincaseae</taxon>
        <taxon>Cucumis</taxon>
    </lineage>
</organism>
<evidence type="ECO:0000256" key="1">
    <source>
        <dbReference type="SAM" id="MobiDB-lite"/>
    </source>
</evidence>
<feature type="compositionally biased region" description="Basic residues" evidence="1">
    <location>
        <begin position="67"/>
        <end position="83"/>
    </location>
</feature>
<proteinExistence type="predicted"/>
<protein>
    <submittedName>
        <fullName evidence="2">Uncharacterized protein</fullName>
    </submittedName>
</protein>
<sequence length="342" mass="38788">GPRCGEDSSVINVGRKEEETQSRRQGVRAFGSSADAKPATRDWVPILPQTKPPDVASSLPLLSQTPSRRRPILPRTRSRRRPILPRTPSPVFRRRQAQSSTEPDQPNLPTPDQPNHYFSLPQDQLKLGKRKKMAKKSEERLDFVEQKIREMRIELKKLPKMEENMSLILKSIENMNAQMKKQQTQQQVILKYIEGIIREKAVASTDLEGSPSKGIGSNVTAEVLAETTIDEYRNRFDKYLAPVAFLQMVVLEETFLNGLSPWLKNEVEVLEPQGLAQMTKLALKIENRERVRKECGLSSVYGSKFQYNLPKAKEGTETKAVAATASFATIHWSNEAIFTLIH</sequence>
<feature type="region of interest" description="Disordered" evidence="1">
    <location>
        <begin position="1"/>
        <end position="122"/>
    </location>
</feature>
<accession>A0A9I9EJD3</accession>
<dbReference type="Gramene" id="MELO3C034241.2.1">
    <property type="protein sequence ID" value="MELO3C034241.2.1"/>
    <property type="gene ID" value="MELO3C034241.2"/>
</dbReference>
<evidence type="ECO:0000313" key="2">
    <source>
        <dbReference type="EnsemblPlants" id="MELO3C034241.2.1"/>
    </source>
</evidence>
<dbReference type="AlphaFoldDB" id="A0A9I9EJD3"/>